<comment type="subcellular location">
    <subcellularLocation>
        <location evidence="1">Cell membrane</location>
        <topology evidence="1">Multi-pass membrane protein</topology>
    </subcellularLocation>
</comment>
<evidence type="ECO:0000259" key="8">
    <source>
        <dbReference type="Pfam" id="PF06271"/>
    </source>
</evidence>
<feature type="transmembrane region" description="Helical" evidence="7">
    <location>
        <begin position="94"/>
        <end position="114"/>
    </location>
</feature>
<evidence type="ECO:0000313" key="9">
    <source>
        <dbReference type="EMBL" id="KUN73072.1"/>
    </source>
</evidence>
<comment type="caution">
    <text evidence="9">The sequence shown here is derived from an EMBL/GenBank/DDBJ whole genome shotgun (WGS) entry which is preliminary data.</text>
</comment>
<evidence type="ECO:0000256" key="6">
    <source>
        <dbReference type="SAM" id="MobiDB-lite"/>
    </source>
</evidence>
<evidence type="ECO:0000256" key="5">
    <source>
        <dbReference type="ARBA" id="ARBA00023136"/>
    </source>
</evidence>
<reference evidence="9 10" key="1">
    <citation type="submission" date="2015-10" db="EMBL/GenBank/DDBJ databases">
        <title>Draft genome sequence of Streptomyces canus DSM 40017, type strain for the species Streptomyces canus.</title>
        <authorList>
            <person name="Ruckert C."/>
            <person name="Winkler A."/>
            <person name="Kalinowski J."/>
            <person name="Kampfer P."/>
            <person name="Glaeser S."/>
        </authorList>
    </citation>
    <scope>NUCLEOTIDE SEQUENCE [LARGE SCALE GENOMIC DNA]</scope>
    <source>
        <strain evidence="9 10">DSM 40017</strain>
    </source>
</reference>
<dbReference type="InterPro" id="IPR051791">
    <property type="entry name" value="Pra-immunoreactive"/>
</dbReference>
<dbReference type="GO" id="GO:0005886">
    <property type="term" value="C:plasma membrane"/>
    <property type="evidence" value="ECO:0007669"/>
    <property type="project" value="UniProtKB-SubCell"/>
</dbReference>
<gene>
    <name evidence="9" type="ORF">AQJ46_07575</name>
</gene>
<feature type="transmembrane region" description="Helical" evidence="7">
    <location>
        <begin position="120"/>
        <end position="140"/>
    </location>
</feature>
<evidence type="ECO:0000256" key="7">
    <source>
        <dbReference type="SAM" id="Phobius"/>
    </source>
</evidence>
<evidence type="ECO:0000256" key="3">
    <source>
        <dbReference type="ARBA" id="ARBA00022692"/>
    </source>
</evidence>
<evidence type="ECO:0000256" key="4">
    <source>
        <dbReference type="ARBA" id="ARBA00022989"/>
    </source>
</evidence>
<dbReference type="PANTHER" id="PTHR36115:SF6">
    <property type="entry name" value="PROLINE-RICH ANTIGEN HOMOLOG"/>
    <property type="match status" value="1"/>
</dbReference>
<dbReference type="PANTHER" id="PTHR36115">
    <property type="entry name" value="PROLINE-RICH ANTIGEN HOMOLOG-RELATED"/>
    <property type="match status" value="1"/>
</dbReference>
<organism evidence="9 10">
    <name type="scientific">Streptomyces canus</name>
    <dbReference type="NCBI Taxonomy" id="58343"/>
    <lineage>
        <taxon>Bacteria</taxon>
        <taxon>Bacillati</taxon>
        <taxon>Actinomycetota</taxon>
        <taxon>Actinomycetes</taxon>
        <taxon>Kitasatosporales</taxon>
        <taxon>Streptomycetaceae</taxon>
        <taxon>Streptomyces</taxon>
        <taxon>Streptomyces aurantiacus group</taxon>
    </lineage>
</organism>
<dbReference type="EMBL" id="LMWU01000007">
    <property type="protein sequence ID" value="KUN73072.1"/>
    <property type="molecule type" value="Genomic_DNA"/>
</dbReference>
<feature type="domain" description="RDD" evidence="8">
    <location>
        <begin position="87"/>
        <end position="206"/>
    </location>
</feature>
<name>A0A101SFY4_9ACTN</name>
<keyword evidence="5 7" id="KW-0472">Membrane</keyword>
<evidence type="ECO:0000313" key="10">
    <source>
        <dbReference type="Proteomes" id="UP000053669"/>
    </source>
</evidence>
<dbReference type="STRING" id="58343.AQJ46_07575"/>
<sequence>MSFGSPNNPYEQPQNPQNPQQQPGYGYPQQPPQQQPGYGYPQQAPQGVPPQQGYPQQPGYGYPQAPQVPASAYGYPQQPGYGAQPPYANWGQRFLGTLVDMLVFVVPYIIVGVGAANKTAALVIIGYLGIIGIAIWLLIMEGRTGQTLGKKALGIRLVRESDGQPLGVGMAFVRRLAHFLDSLACYLGWLWPAWDAKRQTFADKVCSSIVIRTN</sequence>
<dbReference type="InterPro" id="IPR010432">
    <property type="entry name" value="RDD"/>
</dbReference>
<evidence type="ECO:0000256" key="1">
    <source>
        <dbReference type="ARBA" id="ARBA00004651"/>
    </source>
</evidence>
<keyword evidence="2" id="KW-1003">Cell membrane</keyword>
<keyword evidence="4 7" id="KW-1133">Transmembrane helix</keyword>
<accession>A0A101SFY4</accession>
<feature type="compositionally biased region" description="Low complexity" evidence="6">
    <location>
        <begin position="1"/>
        <end position="28"/>
    </location>
</feature>
<dbReference type="AlphaFoldDB" id="A0A101SFY4"/>
<protein>
    <recommendedName>
        <fullName evidence="8">RDD domain-containing protein</fullName>
    </recommendedName>
</protein>
<evidence type="ECO:0000256" key="2">
    <source>
        <dbReference type="ARBA" id="ARBA00022475"/>
    </source>
</evidence>
<keyword evidence="3 7" id="KW-0812">Transmembrane</keyword>
<dbReference type="Proteomes" id="UP000053669">
    <property type="component" value="Unassembled WGS sequence"/>
</dbReference>
<feature type="region of interest" description="Disordered" evidence="6">
    <location>
        <begin position="1"/>
        <end position="61"/>
    </location>
</feature>
<feature type="compositionally biased region" description="Low complexity" evidence="6">
    <location>
        <begin position="35"/>
        <end position="61"/>
    </location>
</feature>
<dbReference type="Pfam" id="PF06271">
    <property type="entry name" value="RDD"/>
    <property type="match status" value="1"/>
</dbReference>
<proteinExistence type="predicted"/>
<dbReference type="RefSeq" id="WP_059204835.1">
    <property type="nucleotide sequence ID" value="NZ_CP108321.1"/>
</dbReference>